<dbReference type="Proteomes" id="UP001195769">
    <property type="component" value="Unassembled WGS sequence"/>
</dbReference>
<feature type="region of interest" description="Disordered" evidence="1">
    <location>
        <begin position="55"/>
        <end position="121"/>
    </location>
</feature>
<evidence type="ECO:0000256" key="1">
    <source>
        <dbReference type="SAM" id="MobiDB-lite"/>
    </source>
</evidence>
<keyword evidence="2" id="KW-0732">Signal</keyword>
<dbReference type="GeneID" id="64670608"/>
<feature type="compositionally biased region" description="Polar residues" evidence="1">
    <location>
        <begin position="65"/>
        <end position="79"/>
    </location>
</feature>
<feature type="compositionally biased region" description="Basic and acidic residues" evidence="1">
    <location>
        <begin position="92"/>
        <end position="121"/>
    </location>
</feature>
<name>A0AAD4EBW4_9AGAM</name>
<accession>A0AAD4EBW4</accession>
<reference evidence="3" key="1">
    <citation type="journal article" date="2020" name="New Phytol.">
        <title>Comparative genomics reveals dynamic genome evolution in host specialist ectomycorrhizal fungi.</title>
        <authorList>
            <person name="Lofgren L.A."/>
            <person name="Nguyen N.H."/>
            <person name="Vilgalys R."/>
            <person name="Ruytinx J."/>
            <person name="Liao H.L."/>
            <person name="Branco S."/>
            <person name="Kuo A."/>
            <person name="LaButti K."/>
            <person name="Lipzen A."/>
            <person name="Andreopoulos W."/>
            <person name="Pangilinan J."/>
            <person name="Riley R."/>
            <person name="Hundley H."/>
            <person name="Na H."/>
            <person name="Barry K."/>
            <person name="Grigoriev I.V."/>
            <person name="Stajich J.E."/>
            <person name="Kennedy P.G."/>
        </authorList>
    </citation>
    <scope>NUCLEOTIDE SEQUENCE</scope>
    <source>
        <strain evidence="3">FC203</strain>
    </source>
</reference>
<keyword evidence="4" id="KW-1185">Reference proteome</keyword>
<evidence type="ECO:0000313" key="4">
    <source>
        <dbReference type="Proteomes" id="UP001195769"/>
    </source>
</evidence>
<proteinExistence type="predicted"/>
<dbReference type="AlphaFoldDB" id="A0AAD4EBW4"/>
<organism evidence="3 4">
    <name type="scientific">Suillus fuscotomentosus</name>
    <dbReference type="NCBI Taxonomy" id="1912939"/>
    <lineage>
        <taxon>Eukaryota</taxon>
        <taxon>Fungi</taxon>
        <taxon>Dikarya</taxon>
        <taxon>Basidiomycota</taxon>
        <taxon>Agaricomycotina</taxon>
        <taxon>Agaricomycetes</taxon>
        <taxon>Agaricomycetidae</taxon>
        <taxon>Boletales</taxon>
        <taxon>Suillineae</taxon>
        <taxon>Suillaceae</taxon>
        <taxon>Suillus</taxon>
    </lineage>
</organism>
<dbReference type="RefSeq" id="XP_041228896.1">
    <property type="nucleotide sequence ID" value="XM_041376310.1"/>
</dbReference>
<dbReference type="EMBL" id="JABBWK010000013">
    <property type="protein sequence ID" value="KAG1903321.1"/>
    <property type="molecule type" value="Genomic_DNA"/>
</dbReference>
<gene>
    <name evidence="3" type="ORF">F5891DRAFT_96887</name>
</gene>
<protein>
    <submittedName>
        <fullName evidence="3">Uncharacterized protein</fullName>
    </submittedName>
</protein>
<evidence type="ECO:0000313" key="3">
    <source>
        <dbReference type="EMBL" id="KAG1903321.1"/>
    </source>
</evidence>
<sequence length="121" mass="13579">MRANAYRKMLFCNTLLSSRFHLALARLVFLRRESSAPVKVLHYFSFTMTNVASNSGFPSGVGGEDTSSLVSGGPSQNQSDTDRLVDAVVRNRNHETVTSREVIERKSITRSDRNSDRADRR</sequence>
<feature type="signal peptide" evidence="2">
    <location>
        <begin position="1"/>
        <end position="25"/>
    </location>
</feature>
<comment type="caution">
    <text evidence="3">The sequence shown here is derived from an EMBL/GenBank/DDBJ whole genome shotgun (WGS) entry which is preliminary data.</text>
</comment>
<feature type="chain" id="PRO_5041962520" evidence="2">
    <location>
        <begin position="26"/>
        <end position="121"/>
    </location>
</feature>
<evidence type="ECO:0000256" key="2">
    <source>
        <dbReference type="SAM" id="SignalP"/>
    </source>
</evidence>